<dbReference type="InterPro" id="IPR050487">
    <property type="entry name" value="FtsQ_DivIB"/>
</dbReference>
<dbReference type="STRING" id="1527.SAMN04489757_11316"/>
<evidence type="ECO:0000256" key="3">
    <source>
        <dbReference type="ARBA" id="ARBA00022692"/>
    </source>
</evidence>
<dbReference type="GO" id="GO:0051301">
    <property type="term" value="P:cell division"/>
    <property type="evidence" value="ECO:0007669"/>
    <property type="project" value="UniProtKB-KW"/>
</dbReference>
<accession>A0A1I5FB05</accession>
<evidence type="ECO:0000256" key="1">
    <source>
        <dbReference type="ARBA" id="ARBA00022475"/>
    </source>
</evidence>
<dbReference type="RefSeq" id="WP_170847940.1">
    <property type="nucleotide sequence ID" value="NZ_BAABFM010000027.1"/>
</dbReference>
<keyword evidence="4 6" id="KW-1133">Transmembrane helix</keyword>
<dbReference type="PANTHER" id="PTHR37820">
    <property type="entry name" value="CELL DIVISION PROTEIN DIVIB"/>
    <property type="match status" value="1"/>
</dbReference>
<evidence type="ECO:0000256" key="5">
    <source>
        <dbReference type="ARBA" id="ARBA00023306"/>
    </source>
</evidence>
<evidence type="ECO:0000256" key="2">
    <source>
        <dbReference type="ARBA" id="ARBA00022618"/>
    </source>
</evidence>
<dbReference type="EMBL" id="FOWD01000013">
    <property type="protein sequence ID" value="SFO20937.1"/>
    <property type="molecule type" value="Genomic_DNA"/>
</dbReference>
<sequence>MREKRQKEKKKGILSRLMKILIFCLFIVGSTFVLLFTSRLETVIVEGSNHYTSEELQEKVLTKKTDKNTILLYLRYKYGETSSIPFIERVDIEMMNLNTVTIQVYEKVVTGCIEYMGGYMYFDKDGIIVESSDEKLSQVPFITGLSFNKMVLYEKLDTQKDEIFNVILNLTQLIRKYELDIETIQFSPDMEVTLYCGKIQVLLGKRNTYDEQIAELKNLLPKAPNKKLTLDMRNYTEGQDRIIAKPRK</sequence>
<keyword evidence="9" id="KW-1185">Reference proteome</keyword>
<evidence type="ECO:0000256" key="6">
    <source>
        <dbReference type="SAM" id="Phobius"/>
    </source>
</evidence>
<evidence type="ECO:0000256" key="4">
    <source>
        <dbReference type="ARBA" id="ARBA00022989"/>
    </source>
</evidence>
<reference evidence="8 9" key="1">
    <citation type="submission" date="2016-10" db="EMBL/GenBank/DDBJ databases">
        <authorList>
            <person name="de Groot N.N."/>
        </authorList>
    </citation>
    <scope>NUCLEOTIDE SEQUENCE [LARGE SCALE GENOMIC DNA]</scope>
    <source>
        <strain evidence="8 9">DSM 1283</strain>
    </source>
</reference>
<proteinExistence type="predicted"/>
<keyword evidence="6" id="KW-0472">Membrane</keyword>
<dbReference type="PANTHER" id="PTHR37820:SF1">
    <property type="entry name" value="CELL DIVISION PROTEIN FTSQ"/>
    <property type="match status" value="1"/>
</dbReference>
<organism evidence="8 9">
    <name type="scientific">Anaerocolumna aminovalerica</name>
    <dbReference type="NCBI Taxonomy" id="1527"/>
    <lineage>
        <taxon>Bacteria</taxon>
        <taxon>Bacillati</taxon>
        <taxon>Bacillota</taxon>
        <taxon>Clostridia</taxon>
        <taxon>Lachnospirales</taxon>
        <taxon>Lachnospiraceae</taxon>
        <taxon>Anaerocolumna</taxon>
    </lineage>
</organism>
<feature type="domain" description="POTRA" evidence="7">
    <location>
        <begin position="38"/>
        <end position="106"/>
    </location>
</feature>
<dbReference type="Pfam" id="PF08478">
    <property type="entry name" value="POTRA_1"/>
    <property type="match status" value="1"/>
</dbReference>
<dbReference type="InterPro" id="IPR013685">
    <property type="entry name" value="POTRA_FtsQ_type"/>
</dbReference>
<gene>
    <name evidence="8" type="ORF">SAMN04489757_11316</name>
</gene>
<dbReference type="Proteomes" id="UP000198806">
    <property type="component" value="Unassembled WGS sequence"/>
</dbReference>
<keyword evidence="1" id="KW-1003">Cell membrane</keyword>
<evidence type="ECO:0000259" key="7">
    <source>
        <dbReference type="Pfam" id="PF08478"/>
    </source>
</evidence>
<feature type="transmembrane region" description="Helical" evidence="6">
    <location>
        <begin position="20"/>
        <end position="40"/>
    </location>
</feature>
<dbReference type="GO" id="GO:0005886">
    <property type="term" value="C:plasma membrane"/>
    <property type="evidence" value="ECO:0007669"/>
    <property type="project" value="TreeGrafter"/>
</dbReference>
<evidence type="ECO:0000313" key="8">
    <source>
        <dbReference type="EMBL" id="SFO20937.1"/>
    </source>
</evidence>
<keyword evidence="2 8" id="KW-0132">Cell division</keyword>
<keyword evidence="5" id="KW-0131">Cell cycle</keyword>
<keyword evidence="3 6" id="KW-0812">Transmembrane</keyword>
<name>A0A1I5FB05_9FIRM</name>
<evidence type="ECO:0000313" key="9">
    <source>
        <dbReference type="Proteomes" id="UP000198806"/>
    </source>
</evidence>
<dbReference type="AlphaFoldDB" id="A0A1I5FB05"/>
<protein>
    <submittedName>
        <fullName evidence="8">Cell division protein FtsQ</fullName>
    </submittedName>
</protein>